<evidence type="ECO:0000256" key="1">
    <source>
        <dbReference type="SAM" id="MobiDB-lite"/>
    </source>
</evidence>
<evidence type="ECO:0000313" key="3">
    <source>
        <dbReference type="EMBL" id="PSS13135.1"/>
    </source>
</evidence>
<reference evidence="3 4" key="1">
    <citation type="journal article" date="2018" name="New Phytol.">
        <title>Comparative genomics and transcriptomics depict ericoid mycorrhizal fungi as versatile saprotrophs and plant mutualists.</title>
        <authorList>
            <person name="Martino E."/>
            <person name="Morin E."/>
            <person name="Grelet G.A."/>
            <person name="Kuo A."/>
            <person name="Kohler A."/>
            <person name="Daghino S."/>
            <person name="Barry K.W."/>
            <person name="Cichocki N."/>
            <person name="Clum A."/>
            <person name="Dockter R.B."/>
            <person name="Hainaut M."/>
            <person name="Kuo R.C."/>
            <person name="LaButti K."/>
            <person name="Lindahl B.D."/>
            <person name="Lindquist E.A."/>
            <person name="Lipzen A."/>
            <person name="Khouja H.R."/>
            <person name="Magnuson J."/>
            <person name="Murat C."/>
            <person name="Ohm R.A."/>
            <person name="Singer S.W."/>
            <person name="Spatafora J.W."/>
            <person name="Wang M."/>
            <person name="Veneault-Fourrey C."/>
            <person name="Henrissat B."/>
            <person name="Grigoriev I.V."/>
            <person name="Martin F.M."/>
            <person name="Perotto S."/>
        </authorList>
    </citation>
    <scope>NUCLEOTIDE SEQUENCE [LARGE SCALE GENOMIC DNA]</scope>
    <source>
        <strain evidence="3 4">ATCC 22711</strain>
    </source>
</reference>
<dbReference type="Pfam" id="PF24120">
    <property type="entry name" value="SsdA_C"/>
    <property type="match status" value="1"/>
</dbReference>
<keyword evidence="4" id="KW-1185">Reference proteome</keyword>
<evidence type="ECO:0000313" key="4">
    <source>
        <dbReference type="Proteomes" id="UP000241818"/>
    </source>
</evidence>
<feature type="domain" description="Single-strand DNA deaminase toxin A-like C-terminal" evidence="2">
    <location>
        <begin position="179"/>
        <end position="238"/>
    </location>
</feature>
<dbReference type="OrthoDB" id="3560089at2759"/>
<feature type="compositionally biased region" description="Acidic residues" evidence="1">
    <location>
        <begin position="445"/>
        <end position="461"/>
    </location>
</feature>
<dbReference type="Proteomes" id="UP000241818">
    <property type="component" value="Unassembled WGS sequence"/>
</dbReference>
<dbReference type="STRING" id="857342.A0A2T3AWT3"/>
<dbReference type="EMBL" id="KZ679014">
    <property type="protein sequence ID" value="PSS13135.1"/>
    <property type="molecule type" value="Genomic_DNA"/>
</dbReference>
<accession>A0A2T3AWT3</accession>
<evidence type="ECO:0000259" key="2">
    <source>
        <dbReference type="Pfam" id="PF24120"/>
    </source>
</evidence>
<organism evidence="3 4">
    <name type="scientific">Amorphotheca resinae ATCC 22711</name>
    <dbReference type="NCBI Taxonomy" id="857342"/>
    <lineage>
        <taxon>Eukaryota</taxon>
        <taxon>Fungi</taxon>
        <taxon>Dikarya</taxon>
        <taxon>Ascomycota</taxon>
        <taxon>Pezizomycotina</taxon>
        <taxon>Leotiomycetes</taxon>
        <taxon>Helotiales</taxon>
        <taxon>Amorphothecaceae</taxon>
        <taxon>Amorphotheca</taxon>
    </lineage>
</organism>
<dbReference type="InParanoid" id="A0A2T3AWT3"/>
<name>A0A2T3AWT3_AMORE</name>
<protein>
    <recommendedName>
        <fullName evidence="2">Single-strand DNA deaminase toxin A-like C-terminal domain-containing protein</fullName>
    </recommendedName>
</protein>
<proteinExistence type="predicted"/>
<sequence>MAPRMKKRHAKQAATPSDVIIIDESSDSDRPLVKTVVTTRTRITRVRKGKKSTSRAAAKQNLPTRQEFLKILESLSKISSEADVEDYIADQGFEGDELERLKNSATAIANLFRVKESAVKAPTGNQEGIDKYYIVKAQKSVMVVAPIETFKSTRNYTMRKVLGFLRRPGEQYPLLLSFSGFTECAEAHPRLIDSSIWTAKVMEFATNHGHSFRGDGFDKFHKKPIGTSFASHVETKLMMAFACGLLTRRLGEKLDVRKLYKLHELKSRKEAEILIPRPACEECQKFQHIMELVTGIKFSLTVCKTLGFVDPVRDKRGYLTYPNYATESYDPEIEDDAPEPELEQIRAFQNKNHPGTNVMVVLKSKIPSIVPREQKEIRRSSKSANNPGLPRAKRQYEQSDDDEEYSPCVRRRKVQRDEGALTITPRTKRTKGLATPDSMPRFFDDMDMDQDEDENEDEDEATGSYSMTRFGGRKIKWT</sequence>
<feature type="region of interest" description="Disordered" evidence="1">
    <location>
        <begin position="371"/>
        <end position="478"/>
    </location>
</feature>
<dbReference type="InterPro" id="IPR057517">
    <property type="entry name" value="SsdA-like_C"/>
</dbReference>
<dbReference type="GeneID" id="36576931"/>
<gene>
    <name evidence="3" type="ORF">M430DRAFT_60284</name>
</gene>
<dbReference type="AlphaFoldDB" id="A0A2T3AWT3"/>
<dbReference type="RefSeq" id="XP_024719126.1">
    <property type="nucleotide sequence ID" value="XM_024868850.1"/>
</dbReference>